<dbReference type="PANTHER" id="PTHR30290">
    <property type="entry name" value="PERIPLASMIC BINDING COMPONENT OF ABC TRANSPORTER"/>
    <property type="match status" value="1"/>
</dbReference>
<dbReference type="AlphaFoldDB" id="A0A5N0ULK9"/>
<comment type="similarity">
    <text evidence="2">Belongs to the bacterial solute-binding protein 5 family.</text>
</comment>
<dbReference type="PANTHER" id="PTHR30290:SF10">
    <property type="entry name" value="PERIPLASMIC OLIGOPEPTIDE-BINDING PROTEIN-RELATED"/>
    <property type="match status" value="1"/>
</dbReference>
<dbReference type="GO" id="GO:1904680">
    <property type="term" value="F:peptide transmembrane transporter activity"/>
    <property type="evidence" value="ECO:0007669"/>
    <property type="project" value="TreeGrafter"/>
</dbReference>
<dbReference type="PROSITE" id="PS51257">
    <property type="entry name" value="PROKAR_LIPOPROTEIN"/>
    <property type="match status" value="1"/>
</dbReference>
<dbReference type="Pfam" id="PF00496">
    <property type="entry name" value="SBP_bac_5"/>
    <property type="match status" value="1"/>
</dbReference>
<dbReference type="PROSITE" id="PS51318">
    <property type="entry name" value="TAT"/>
    <property type="match status" value="1"/>
</dbReference>
<evidence type="ECO:0000256" key="4">
    <source>
        <dbReference type="ARBA" id="ARBA00022729"/>
    </source>
</evidence>
<proteinExistence type="inferred from homology"/>
<dbReference type="InterPro" id="IPR000914">
    <property type="entry name" value="SBP_5_dom"/>
</dbReference>
<evidence type="ECO:0000256" key="1">
    <source>
        <dbReference type="ARBA" id="ARBA00004196"/>
    </source>
</evidence>
<accession>A0A5N0ULK9</accession>
<dbReference type="GO" id="GO:0042597">
    <property type="term" value="C:periplasmic space"/>
    <property type="evidence" value="ECO:0007669"/>
    <property type="project" value="UniProtKB-ARBA"/>
</dbReference>
<organism evidence="7 8">
    <name type="scientific">Amycolatopsis acidicola</name>
    <dbReference type="NCBI Taxonomy" id="2596893"/>
    <lineage>
        <taxon>Bacteria</taxon>
        <taxon>Bacillati</taxon>
        <taxon>Actinomycetota</taxon>
        <taxon>Actinomycetes</taxon>
        <taxon>Pseudonocardiales</taxon>
        <taxon>Pseudonocardiaceae</taxon>
        <taxon>Amycolatopsis</taxon>
    </lineage>
</organism>
<dbReference type="Gene3D" id="3.10.105.10">
    <property type="entry name" value="Dipeptide-binding Protein, Domain 3"/>
    <property type="match status" value="1"/>
</dbReference>
<dbReference type="PIRSF" id="PIRSF002741">
    <property type="entry name" value="MppA"/>
    <property type="match status" value="1"/>
</dbReference>
<dbReference type="EMBL" id="VMNW02000142">
    <property type="protein sequence ID" value="KAA9149444.1"/>
    <property type="molecule type" value="Genomic_DNA"/>
</dbReference>
<keyword evidence="8" id="KW-1185">Reference proteome</keyword>
<evidence type="ECO:0000313" key="8">
    <source>
        <dbReference type="Proteomes" id="UP000319769"/>
    </source>
</evidence>
<evidence type="ECO:0000313" key="7">
    <source>
        <dbReference type="EMBL" id="KAA9149444.1"/>
    </source>
</evidence>
<evidence type="ECO:0000256" key="5">
    <source>
        <dbReference type="SAM" id="SignalP"/>
    </source>
</evidence>
<keyword evidence="3" id="KW-0813">Transport</keyword>
<dbReference type="InterPro" id="IPR039424">
    <property type="entry name" value="SBP_5"/>
</dbReference>
<sequence>MGLNRRGFLLGGGAALGALATGCASAGGGTSIDTFSAVFKGSGADEGIDPGVGHLFIDEARNKALYDGLFEVDDTMRPVPRLAESGEPNADGTRWRIKLRDARWHDGKKVVAADVLYTLARVLGPAGPQPFIAASTLEAVDLTQSRAVDDRTVEIALSRPSFEFLTALSAYGTRIVQDGAKDFDHPVGTGPFRFASFQRGKQLVATAYEDYWDGKPAIARLRILSADTDARLTALRGGQADFADDLTPAAATTLRGSGGVTVNSTPNSGIYYFAMKTDRPPFDNPDVRRALMRMADRDELVKVALQGQGEAANDVFGKGFEYYADDLPQHTYDPDEAKALLRKAGAENLTIDLFTAPAASGFVEAAHLFAEQAAKSGVTINVRVGSGDTYYSEALTSGQLTMGQSGPLPIPNHFGSRLLTGSPQNRTDWKDPEFDALYGQALATSSAGERAALYHRMHEILYDRGGFLFWGNASWNSAASSDYRNIPAGVPNALDWARFDKVSR</sequence>
<dbReference type="GO" id="GO:0015833">
    <property type="term" value="P:peptide transport"/>
    <property type="evidence" value="ECO:0007669"/>
    <property type="project" value="TreeGrafter"/>
</dbReference>
<name>A0A5N0ULK9_9PSEU</name>
<comment type="subcellular location">
    <subcellularLocation>
        <location evidence="1">Cell envelope</location>
    </subcellularLocation>
</comment>
<evidence type="ECO:0000256" key="3">
    <source>
        <dbReference type="ARBA" id="ARBA00022448"/>
    </source>
</evidence>
<reference evidence="7" key="1">
    <citation type="submission" date="2019-09" db="EMBL/GenBank/DDBJ databases">
        <authorList>
            <person name="Teo W.F.A."/>
            <person name="Duangmal K."/>
        </authorList>
    </citation>
    <scope>NUCLEOTIDE SEQUENCE [LARGE SCALE GENOMIC DNA]</scope>
    <source>
        <strain evidence="7">K81G1</strain>
    </source>
</reference>
<dbReference type="InterPro" id="IPR030678">
    <property type="entry name" value="Peptide/Ni-bd"/>
</dbReference>
<dbReference type="SUPFAM" id="SSF53850">
    <property type="entry name" value="Periplasmic binding protein-like II"/>
    <property type="match status" value="1"/>
</dbReference>
<dbReference type="Proteomes" id="UP000319769">
    <property type="component" value="Unassembled WGS sequence"/>
</dbReference>
<feature type="signal peptide" evidence="5">
    <location>
        <begin position="1"/>
        <end position="26"/>
    </location>
</feature>
<dbReference type="Gene3D" id="3.90.76.10">
    <property type="entry name" value="Dipeptide-binding Protein, Domain 1"/>
    <property type="match status" value="1"/>
</dbReference>
<keyword evidence="4 5" id="KW-0732">Signal</keyword>
<comment type="caution">
    <text evidence="7">The sequence shown here is derived from an EMBL/GenBank/DDBJ whole genome shotgun (WGS) entry which is preliminary data.</text>
</comment>
<dbReference type="CDD" id="cd08503">
    <property type="entry name" value="PBP2_NikA_DppA_OppA_like_17"/>
    <property type="match status" value="1"/>
</dbReference>
<dbReference type="RefSeq" id="WP_144758937.1">
    <property type="nucleotide sequence ID" value="NZ_VMNW02000142.1"/>
</dbReference>
<feature type="chain" id="PRO_5038667348" evidence="5">
    <location>
        <begin position="27"/>
        <end position="504"/>
    </location>
</feature>
<gene>
    <name evidence="7" type="ORF">FPZ12_043355</name>
</gene>
<evidence type="ECO:0000256" key="2">
    <source>
        <dbReference type="ARBA" id="ARBA00005695"/>
    </source>
</evidence>
<dbReference type="GO" id="GO:0043190">
    <property type="term" value="C:ATP-binding cassette (ABC) transporter complex"/>
    <property type="evidence" value="ECO:0007669"/>
    <property type="project" value="InterPro"/>
</dbReference>
<evidence type="ECO:0000259" key="6">
    <source>
        <dbReference type="Pfam" id="PF00496"/>
    </source>
</evidence>
<dbReference type="GO" id="GO:0030313">
    <property type="term" value="C:cell envelope"/>
    <property type="evidence" value="ECO:0007669"/>
    <property type="project" value="UniProtKB-SubCell"/>
</dbReference>
<dbReference type="OrthoDB" id="9046151at2"/>
<protein>
    <submittedName>
        <fullName evidence="7">ABC transporter substrate-binding protein</fullName>
    </submittedName>
</protein>
<feature type="domain" description="Solute-binding protein family 5" evidence="6">
    <location>
        <begin position="78"/>
        <end position="407"/>
    </location>
</feature>
<dbReference type="Gene3D" id="3.40.190.10">
    <property type="entry name" value="Periplasmic binding protein-like II"/>
    <property type="match status" value="1"/>
</dbReference>
<dbReference type="InterPro" id="IPR006311">
    <property type="entry name" value="TAT_signal"/>
</dbReference>